<dbReference type="OrthoDB" id="194658at2"/>
<comment type="subcellular location">
    <subcellularLocation>
        <location evidence="1">Cell membrane</location>
        <topology evidence="1">Multi-pass membrane protein</topology>
    </subcellularLocation>
</comment>
<accession>A0A3N9TJ40</accession>
<keyword evidence="3 6" id="KW-0812">Transmembrane</keyword>
<organism evidence="7 8">
    <name type="scientific">Vibrio viridaestus</name>
    <dbReference type="NCBI Taxonomy" id="2487322"/>
    <lineage>
        <taxon>Bacteria</taxon>
        <taxon>Pseudomonadati</taxon>
        <taxon>Pseudomonadota</taxon>
        <taxon>Gammaproteobacteria</taxon>
        <taxon>Vibrionales</taxon>
        <taxon>Vibrionaceae</taxon>
        <taxon>Vibrio</taxon>
    </lineage>
</organism>
<proteinExistence type="predicted"/>
<evidence type="ECO:0000313" key="7">
    <source>
        <dbReference type="EMBL" id="RQW64358.1"/>
    </source>
</evidence>
<comment type="caution">
    <text evidence="7">The sequence shown here is derived from an EMBL/GenBank/DDBJ whole genome shotgun (WGS) entry which is preliminary data.</text>
</comment>
<keyword evidence="5 6" id="KW-0472">Membrane</keyword>
<feature type="transmembrane region" description="Helical" evidence="6">
    <location>
        <begin position="30"/>
        <end position="51"/>
    </location>
</feature>
<evidence type="ECO:0000256" key="5">
    <source>
        <dbReference type="ARBA" id="ARBA00023136"/>
    </source>
</evidence>
<gene>
    <name evidence="7" type="ORF">EES38_07210</name>
</gene>
<dbReference type="Proteomes" id="UP000281112">
    <property type="component" value="Unassembled WGS sequence"/>
</dbReference>
<evidence type="ECO:0000256" key="6">
    <source>
        <dbReference type="SAM" id="Phobius"/>
    </source>
</evidence>
<feature type="transmembrane region" description="Helical" evidence="6">
    <location>
        <begin position="95"/>
        <end position="119"/>
    </location>
</feature>
<dbReference type="PANTHER" id="PTHR33931">
    <property type="entry name" value="HOLIN-LIKE PROTEIN CIDA-RELATED"/>
    <property type="match status" value="1"/>
</dbReference>
<feature type="transmembrane region" description="Helical" evidence="6">
    <location>
        <begin position="63"/>
        <end position="83"/>
    </location>
</feature>
<evidence type="ECO:0000313" key="8">
    <source>
        <dbReference type="Proteomes" id="UP000281112"/>
    </source>
</evidence>
<evidence type="ECO:0000256" key="2">
    <source>
        <dbReference type="ARBA" id="ARBA00022475"/>
    </source>
</evidence>
<evidence type="ECO:0000256" key="4">
    <source>
        <dbReference type="ARBA" id="ARBA00022989"/>
    </source>
</evidence>
<dbReference type="Pfam" id="PF03788">
    <property type="entry name" value="LrgA"/>
    <property type="match status" value="1"/>
</dbReference>
<keyword evidence="4 6" id="KW-1133">Transmembrane helix</keyword>
<dbReference type="PANTHER" id="PTHR33931:SF2">
    <property type="entry name" value="HOLIN-LIKE PROTEIN CIDA"/>
    <property type="match status" value="1"/>
</dbReference>
<evidence type="ECO:0000256" key="1">
    <source>
        <dbReference type="ARBA" id="ARBA00004651"/>
    </source>
</evidence>
<protein>
    <submittedName>
        <fullName evidence="7">CidA/LrgA family protein</fullName>
    </submittedName>
</protein>
<dbReference type="EMBL" id="RJVQ01000002">
    <property type="protein sequence ID" value="RQW64358.1"/>
    <property type="molecule type" value="Genomic_DNA"/>
</dbReference>
<keyword evidence="8" id="KW-1185">Reference proteome</keyword>
<reference evidence="7 8" key="1">
    <citation type="submission" date="2018-11" db="EMBL/GenBank/DDBJ databases">
        <title>Vibrio LJC006 sp. nov., isolated from seawater during the bloom of the enteromorpha.</title>
        <authorList>
            <person name="Liang J."/>
        </authorList>
    </citation>
    <scope>NUCLEOTIDE SEQUENCE [LARGE SCALE GENOMIC DNA]</scope>
    <source>
        <strain evidence="7 8">LJC006</strain>
    </source>
</reference>
<dbReference type="GO" id="GO:0005886">
    <property type="term" value="C:plasma membrane"/>
    <property type="evidence" value="ECO:0007669"/>
    <property type="project" value="UniProtKB-SubCell"/>
</dbReference>
<keyword evidence="2" id="KW-1003">Cell membrane</keyword>
<name>A0A3N9TJ40_9VIBR</name>
<evidence type="ECO:0000256" key="3">
    <source>
        <dbReference type="ARBA" id="ARBA00022692"/>
    </source>
</evidence>
<sequence>MKKVENGFLILFQVVILSVIWFAADYLVTLFHLPIPANLTGMLILLALVFCKVVNVNWLRRGATWLLAEMLLFFIPAVVAVVNHKELMEQEGLRILAVLVISTIIVIAVTSLVVERVYLLELKLARRKSNRHSHMLAKNMEH</sequence>
<dbReference type="AlphaFoldDB" id="A0A3N9TJ40"/>
<feature type="transmembrane region" description="Helical" evidence="6">
    <location>
        <begin position="7"/>
        <end position="24"/>
    </location>
</feature>
<dbReference type="InterPro" id="IPR005538">
    <property type="entry name" value="LrgA/CidA"/>
</dbReference>
<dbReference type="RefSeq" id="WP_124936478.1">
    <property type="nucleotide sequence ID" value="NZ_RJVQ01000002.1"/>
</dbReference>